<dbReference type="PANTHER" id="PTHR12466">
    <property type="entry name" value="CDC73 DOMAIN PROTEIN"/>
    <property type="match status" value="1"/>
</dbReference>
<gene>
    <name evidence="7" type="ORF">UREG_02257</name>
</gene>
<dbReference type="GO" id="GO:0000993">
    <property type="term" value="F:RNA polymerase II complex binding"/>
    <property type="evidence" value="ECO:0007669"/>
    <property type="project" value="TreeGrafter"/>
</dbReference>
<evidence type="ECO:0000256" key="5">
    <source>
        <dbReference type="SAM" id="MobiDB-lite"/>
    </source>
</evidence>
<evidence type="ECO:0000313" key="8">
    <source>
        <dbReference type="Proteomes" id="UP000002058"/>
    </source>
</evidence>
<dbReference type="InterPro" id="IPR031336">
    <property type="entry name" value="CDC73_C"/>
</dbReference>
<dbReference type="Pfam" id="PF05179">
    <property type="entry name" value="CDC73_C"/>
    <property type="match status" value="1"/>
</dbReference>
<dbReference type="Proteomes" id="UP000002058">
    <property type="component" value="Unassembled WGS sequence"/>
</dbReference>
<reference evidence="8" key="1">
    <citation type="journal article" date="2009" name="Genome Res.">
        <title>Comparative genomic analyses of the human fungal pathogens Coccidioides and their relatives.</title>
        <authorList>
            <person name="Sharpton T.J."/>
            <person name="Stajich J.E."/>
            <person name="Rounsley S.D."/>
            <person name="Gardner M.J."/>
            <person name="Wortman J.R."/>
            <person name="Jordar V.S."/>
            <person name="Maiti R."/>
            <person name="Kodira C.D."/>
            <person name="Neafsey D.E."/>
            <person name="Zeng Q."/>
            <person name="Hung C.-Y."/>
            <person name="McMahan C."/>
            <person name="Muszewska A."/>
            <person name="Grynberg M."/>
            <person name="Mandel M.A."/>
            <person name="Kellner E.M."/>
            <person name="Barker B.M."/>
            <person name="Galgiani J.N."/>
            <person name="Orbach M.J."/>
            <person name="Kirkland T.N."/>
            <person name="Cole G.T."/>
            <person name="Henn M.R."/>
            <person name="Birren B.W."/>
            <person name="Taylor J.W."/>
        </authorList>
    </citation>
    <scope>NUCLEOTIDE SEQUENCE [LARGE SCALE GENOMIC DNA]</scope>
    <source>
        <strain evidence="8">UAMH 1704</strain>
    </source>
</reference>
<evidence type="ECO:0000259" key="6">
    <source>
        <dbReference type="Pfam" id="PF05179"/>
    </source>
</evidence>
<evidence type="ECO:0000256" key="3">
    <source>
        <dbReference type="ARBA" id="ARBA00023163"/>
    </source>
</evidence>
<dbReference type="InterPro" id="IPR007852">
    <property type="entry name" value="Cdc73/Parafibromin"/>
</dbReference>
<dbReference type="EMBL" id="CH476615">
    <property type="protein sequence ID" value="EEP77408.1"/>
    <property type="molecule type" value="Genomic_DNA"/>
</dbReference>
<dbReference type="eggNOG" id="KOG3786">
    <property type="taxonomic scope" value="Eukaryota"/>
</dbReference>
<comment type="similarity">
    <text evidence="2">Belongs to the CDC73 family.</text>
</comment>
<dbReference type="GeneID" id="8441535"/>
<accession>C4JEU7</accession>
<dbReference type="OrthoDB" id="2186602at2759"/>
<name>C4JEU7_UNCRE</name>
<dbReference type="FunCoup" id="C4JEU7">
    <property type="interactions" value="194"/>
</dbReference>
<dbReference type="RefSeq" id="XP_002542741.1">
    <property type="nucleotide sequence ID" value="XM_002542695.1"/>
</dbReference>
<dbReference type="VEuPathDB" id="FungiDB:UREG_02257"/>
<comment type="subcellular location">
    <subcellularLocation>
        <location evidence="1">Nucleus</location>
    </subcellularLocation>
</comment>
<dbReference type="KEGG" id="ure:UREG_02257"/>
<evidence type="ECO:0000256" key="4">
    <source>
        <dbReference type="ARBA" id="ARBA00023242"/>
    </source>
</evidence>
<dbReference type="InterPro" id="IPR038103">
    <property type="entry name" value="CDC73_C_sf"/>
</dbReference>
<protein>
    <recommendedName>
        <fullName evidence="6">Cell division control protein 73 C-terminal domain-containing protein</fullName>
    </recommendedName>
</protein>
<dbReference type="STRING" id="336963.C4JEU7"/>
<dbReference type="HOGENOM" id="CLU_025849_2_0_1"/>
<dbReference type="GO" id="GO:0006368">
    <property type="term" value="P:transcription elongation by RNA polymerase II"/>
    <property type="evidence" value="ECO:0007669"/>
    <property type="project" value="InterPro"/>
</dbReference>
<evidence type="ECO:0000256" key="1">
    <source>
        <dbReference type="ARBA" id="ARBA00004123"/>
    </source>
</evidence>
<dbReference type="GO" id="GO:0016593">
    <property type="term" value="C:Cdc73/Paf1 complex"/>
    <property type="evidence" value="ECO:0007669"/>
    <property type="project" value="InterPro"/>
</dbReference>
<dbReference type="FunFam" id="3.40.50.11990:FF:000003">
    <property type="entry name" value="Pol II transcription elongation factor subunit Cdc73"/>
    <property type="match status" value="1"/>
</dbReference>
<sequence>MATTDPSLSDPLLALRRAIASGSSPVLTTSPDLSIDDATEDLTKATHLYVTQPIPQTIPLSTPTRFVSTAANQPIDLRSIYFAWQKKDVAIPEYISSAQELNDALGKKEGEAEDGQRTKILNLVFVERLDLITWLEGASEESEYIKPLEGVGLAGVSDAAAAQAAVASGAMGGVPDSLAKAPAITQVGGRPMKVIDPRLQQIYNGERKMGDRNSVLRGIRPNDFSHVRKVAERFLGRSRAGAAPYPTSGGKPGVKSSVPAPGRGLIPKKSDSGSSRRPNPIILVSPSASSLLRMSNIKTFLEEGTYIPPDHPTLSKSTGANRLKISRALHSLNDSSSAAKPHTSRSGTVFILVDSTADFKPEYWNNVVAVFTTGQTWQFKSYKWSSPPDLFKHATGIYVGWRGEEVPRDVKGWGRGVRTFAVERWDEKSANANGGAMSGRTRWRDREVVEGIWGAIEEGMKAKGWGSK</sequence>
<keyword evidence="8" id="KW-1185">Reference proteome</keyword>
<dbReference type="OMA" id="FRPDYWN"/>
<dbReference type="PANTHER" id="PTHR12466:SF8">
    <property type="entry name" value="PARAFIBROMIN"/>
    <property type="match status" value="1"/>
</dbReference>
<evidence type="ECO:0000313" key="7">
    <source>
        <dbReference type="EMBL" id="EEP77408.1"/>
    </source>
</evidence>
<dbReference type="Gene3D" id="3.40.50.11990">
    <property type="entry name" value="RNA polymerase II accessory factor, Cdc73 C-terminal domain"/>
    <property type="match status" value="1"/>
</dbReference>
<proteinExistence type="inferred from homology"/>
<evidence type="ECO:0000256" key="2">
    <source>
        <dbReference type="ARBA" id="ARBA00010427"/>
    </source>
</evidence>
<dbReference type="InParanoid" id="C4JEU7"/>
<keyword evidence="4" id="KW-0539">Nucleus</keyword>
<keyword evidence="3" id="KW-0804">Transcription</keyword>
<feature type="region of interest" description="Disordered" evidence="5">
    <location>
        <begin position="240"/>
        <end position="281"/>
    </location>
</feature>
<dbReference type="AlphaFoldDB" id="C4JEU7"/>
<organism evidence="7 8">
    <name type="scientific">Uncinocarpus reesii (strain UAMH 1704)</name>
    <dbReference type="NCBI Taxonomy" id="336963"/>
    <lineage>
        <taxon>Eukaryota</taxon>
        <taxon>Fungi</taxon>
        <taxon>Dikarya</taxon>
        <taxon>Ascomycota</taxon>
        <taxon>Pezizomycotina</taxon>
        <taxon>Eurotiomycetes</taxon>
        <taxon>Eurotiomycetidae</taxon>
        <taxon>Onygenales</taxon>
        <taxon>Onygenaceae</taxon>
        <taxon>Uncinocarpus</taxon>
    </lineage>
</organism>
<dbReference type="GO" id="GO:0032968">
    <property type="term" value="P:positive regulation of transcription elongation by RNA polymerase II"/>
    <property type="evidence" value="ECO:0007669"/>
    <property type="project" value="TreeGrafter"/>
</dbReference>
<feature type="domain" description="Cell division control protein 73 C-terminal" evidence="6">
    <location>
        <begin position="277"/>
        <end position="458"/>
    </location>
</feature>